<dbReference type="AlphaFoldDB" id="A0AAE0VPG5"/>
<dbReference type="InterPro" id="IPR002059">
    <property type="entry name" value="CSP_DNA-bd"/>
</dbReference>
<reference evidence="2" key="3">
    <citation type="submission" date="2023-05" db="EMBL/GenBank/DDBJ databases">
        <authorList>
            <person name="Smith C.H."/>
        </authorList>
    </citation>
    <scope>NUCLEOTIDE SEQUENCE</scope>
    <source>
        <strain evidence="2">CHS0354</strain>
        <tissue evidence="2">Mantle</tissue>
    </source>
</reference>
<dbReference type="Gene3D" id="1.20.1050.10">
    <property type="match status" value="1"/>
</dbReference>
<dbReference type="InterPro" id="IPR050181">
    <property type="entry name" value="Cold_shock_domain"/>
</dbReference>
<dbReference type="EMBL" id="JAEAOA010002069">
    <property type="protein sequence ID" value="KAK3584220.1"/>
    <property type="molecule type" value="Genomic_DNA"/>
</dbReference>
<dbReference type="InterPro" id="IPR011129">
    <property type="entry name" value="CSD"/>
</dbReference>
<evidence type="ECO:0000313" key="3">
    <source>
        <dbReference type="Proteomes" id="UP001195483"/>
    </source>
</evidence>
<dbReference type="PROSITE" id="PS00352">
    <property type="entry name" value="CSD_1"/>
    <property type="match status" value="1"/>
</dbReference>
<dbReference type="SMART" id="SM00357">
    <property type="entry name" value="CSP"/>
    <property type="match status" value="1"/>
</dbReference>
<evidence type="ECO:0000313" key="2">
    <source>
        <dbReference type="EMBL" id="KAK3584220.1"/>
    </source>
</evidence>
<dbReference type="Pfam" id="PF00313">
    <property type="entry name" value="CSD"/>
    <property type="match status" value="1"/>
</dbReference>
<evidence type="ECO:0000259" key="1">
    <source>
        <dbReference type="PROSITE" id="PS51857"/>
    </source>
</evidence>
<reference evidence="2" key="1">
    <citation type="journal article" date="2021" name="Genome Biol. Evol.">
        <title>A High-Quality Reference Genome for a Parasitic Bivalve with Doubly Uniparental Inheritance (Bivalvia: Unionida).</title>
        <authorList>
            <person name="Smith C.H."/>
        </authorList>
    </citation>
    <scope>NUCLEOTIDE SEQUENCE</scope>
    <source>
        <strain evidence="2">CHS0354</strain>
    </source>
</reference>
<dbReference type="GO" id="GO:0003676">
    <property type="term" value="F:nucleic acid binding"/>
    <property type="evidence" value="ECO:0007669"/>
    <property type="project" value="InterPro"/>
</dbReference>
<dbReference type="Gene3D" id="3.40.30.10">
    <property type="entry name" value="Glutaredoxin"/>
    <property type="match status" value="1"/>
</dbReference>
<dbReference type="Gene3D" id="2.40.50.140">
    <property type="entry name" value="Nucleic acid-binding proteins"/>
    <property type="match status" value="1"/>
</dbReference>
<comment type="caution">
    <text evidence="2">The sequence shown here is derived from an EMBL/GenBank/DDBJ whole genome shotgun (WGS) entry which is preliminary data.</text>
</comment>
<dbReference type="Proteomes" id="UP001195483">
    <property type="component" value="Unassembled WGS sequence"/>
</dbReference>
<reference evidence="2" key="2">
    <citation type="journal article" date="2021" name="Genome Biol. Evol.">
        <title>Developing a high-quality reference genome for a parasitic bivalve with doubly uniparental inheritance (Bivalvia: Unionida).</title>
        <authorList>
            <person name="Smith C.H."/>
        </authorList>
    </citation>
    <scope>NUCLEOTIDE SEQUENCE</scope>
    <source>
        <strain evidence="2">CHS0354</strain>
        <tissue evidence="2">Mantle</tissue>
    </source>
</reference>
<proteinExistence type="predicted"/>
<protein>
    <recommendedName>
        <fullName evidence="1">CSD domain-containing protein</fullName>
    </recommendedName>
</protein>
<gene>
    <name evidence="2" type="ORF">CHS0354_035301</name>
</gene>
<sequence length="193" mass="21942">MGLLFDSPVICEYIDYQFGKGAYFSAEPKKRFETLYIQALADGIMDAGVSIVLETRRPADKQIQQTIDHQAVKVFAGLDELQSRLPSFAQGWDFRSVCAATIIGYVKFRTPQYFDVNRFAALEKWWNSTVKWFNDEKGYGFIQQEQGGDVFVHYSAINGMNGRKKLFEGQKVTMQVTQGNKGPQAENVTPQRD</sequence>
<dbReference type="SUPFAM" id="SSF50249">
    <property type="entry name" value="Nucleic acid-binding proteins"/>
    <property type="match status" value="1"/>
</dbReference>
<dbReference type="CDD" id="cd04458">
    <property type="entry name" value="CSP_CDS"/>
    <property type="match status" value="1"/>
</dbReference>
<name>A0AAE0VPG5_9BIVA</name>
<organism evidence="2 3">
    <name type="scientific">Potamilus streckersoni</name>
    <dbReference type="NCBI Taxonomy" id="2493646"/>
    <lineage>
        <taxon>Eukaryota</taxon>
        <taxon>Metazoa</taxon>
        <taxon>Spiralia</taxon>
        <taxon>Lophotrochozoa</taxon>
        <taxon>Mollusca</taxon>
        <taxon>Bivalvia</taxon>
        <taxon>Autobranchia</taxon>
        <taxon>Heteroconchia</taxon>
        <taxon>Palaeoheterodonta</taxon>
        <taxon>Unionida</taxon>
        <taxon>Unionoidea</taxon>
        <taxon>Unionidae</taxon>
        <taxon>Ambleminae</taxon>
        <taxon>Lampsilini</taxon>
        <taxon>Potamilus</taxon>
    </lineage>
</organism>
<dbReference type="Gene3D" id="6.20.370.130">
    <property type="match status" value="1"/>
</dbReference>
<accession>A0AAE0VPG5</accession>
<feature type="domain" description="CSD" evidence="1">
    <location>
        <begin position="125"/>
        <end position="190"/>
    </location>
</feature>
<dbReference type="PANTHER" id="PTHR11544">
    <property type="entry name" value="COLD SHOCK DOMAIN CONTAINING PROTEINS"/>
    <property type="match status" value="1"/>
</dbReference>
<dbReference type="PRINTS" id="PR00050">
    <property type="entry name" value="COLDSHOCK"/>
</dbReference>
<keyword evidence="3" id="KW-1185">Reference proteome</keyword>
<dbReference type="PROSITE" id="PS51857">
    <property type="entry name" value="CSD_2"/>
    <property type="match status" value="1"/>
</dbReference>
<dbReference type="InterPro" id="IPR012340">
    <property type="entry name" value="NA-bd_OB-fold"/>
</dbReference>
<dbReference type="InterPro" id="IPR019844">
    <property type="entry name" value="CSD_CS"/>
</dbReference>